<evidence type="ECO:0000256" key="3">
    <source>
        <dbReference type="ARBA" id="ARBA00022801"/>
    </source>
</evidence>
<dbReference type="RefSeq" id="WP_165292600.1">
    <property type="nucleotide sequence ID" value="NZ_JACOIJ010000011.1"/>
</dbReference>
<dbReference type="SMART" id="SM00318">
    <property type="entry name" value="SNc"/>
    <property type="match status" value="1"/>
</dbReference>
<dbReference type="Proteomes" id="UP000651271">
    <property type="component" value="Unassembled WGS sequence"/>
</dbReference>
<comment type="caution">
    <text evidence="5">The sequence shown here is derived from an EMBL/GenBank/DDBJ whole genome shotgun (WGS) entry which is preliminary data.</text>
</comment>
<dbReference type="PANTHER" id="PTHR12302:SF3">
    <property type="entry name" value="SERINE_THREONINE-PROTEIN KINASE 31"/>
    <property type="match status" value="1"/>
</dbReference>
<gene>
    <name evidence="5" type="ORF">H8B04_07745</name>
</gene>
<protein>
    <submittedName>
        <fullName evidence="5">Thermonuclease family protein</fullName>
    </submittedName>
</protein>
<feature type="domain" description="TNase-like" evidence="4">
    <location>
        <begin position="39"/>
        <end position="174"/>
    </location>
</feature>
<dbReference type="PANTHER" id="PTHR12302">
    <property type="entry name" value="EBNA2 BINDING PROTEIN P100"/>
    <property type="match status" value="1"/>
</dbReference>
<dbReference type="PROSITE" id="PS50830">
    <property type="entry name" value="TNASE_3"/>
    <property type="match status" value="1"/>
</dbReference>
<reference evidence="5 6" key="1">
    <citation type="submission" date="2020-08" db="EMBL/GenBank/DDBJ databases">
        <title>Sphingobacterium sp. DN04309 isolated from aquaculture water.</title>
        <authorList>
            <person name="Zhang M."/>
        </authorList>
    </citation>
    <scope>NUCLEOTIDE SEQUENCE [LARGE SCALE GENOMIC DNA]</scope>
    <source>
        <strain evidence="5 6">DN04309</strain>
    </source>
</reference>
<keyword evidence="3" id="KW-0378">Hydrolase</keyword>
<dbReference type="InterPro" id="IPR035437">
    <property type="entry name" value="SNase_OB-fold_sf"/>
</dbReference>
<keyword evidence="6" id="KW-1185">Reference proteome</keyword>
<name>A0ABR7YDR7_9SPHI</name>
<evidence type="ECO:0000259" key="4">
    <source>
        <dbReference type="PROSITE" id="PS50830"/>
    </source>
</evidence>
<evidence type="ECO:0000256" key="2">
    <source>
        <dbReference type="ARBA" id="ARBA00022759"/>
    </source>
</evidence>
<dbReference type="Gene3D" id="2.40.50.90">
    <property type="match status" value="1"/>
</dbReference>
<evidence type="ECO:0000313" key="5">
    <source>
        <dbReference type="EMBL" id="MBD1429459.1"/>
    </source>
</evidence>
<dbReference type="Pfam" id="PF00565">
    <property type="entry name" value="SNase"/>
    <property type="match status" value="1"/>
</dbReference>
<keyword evidence="2" id="KW-0255">Endonuclease</keyword>
<sequence length="177" mass="20622">MLKHLLLFITFLLSYCQSQNYSSSTVPFEENFEREMYHNPTIFKVDTFVDGDTFWVLNHEGNRVKIRLIGIDAPENKSVFNKKKHPFGAHAKAYVDSILTSNPYIKLTFDIDSLDRYGRTLAYAYLNDGTFLNEKIIREGYATLMTIPPNITYENLFYEAQVYAREHALGIWKDSIQ</sequence>
<dbReference type="InterPro" id="IPR016071">
    <property type="entry name" value="Staphylococal_nuclease_OB-fold"/>
</dbReference>
<organism evidence="5 6">
    <name type="scientific">Sphingobacterium litopenaei</name>
    <dbReference type="NCBI Taxonomy" id="2763500"/>
    <lineage>
        <taxon>Bacteria</taxon>
        <taxon>Pseudomonadati</taxon>
        <taxon>Bacteroidota</taxon>
        <taxon>Sphingobacteriia</taxon>
        <taxon>Sphingobacteriales</taxon>
        <taxon>Sphingobacteriaceae</taxon>
        <taxon>Sphingobacterium</taxon>
    </lineage>
</organism>
<dbReference type="SUPFAM" id="SSF50199">
    <property type="entry name" value="Staphylococcal nuclease"/>
    <property type="match status" value="1"/>
</dbReference>
<evidence type="ECO:0000313" key="6">
    <source>
        <dbReference type="Proteomes" id="UP000651271"/>
    </source>
</evidence>
<keyword evidence="1" id="KW-0540">Nuclease</keyword>
<evidence type="ECO:0000256" key="1">
    <source>
        <dbReference type="ARBA" id="ARBA00022722"/>
    </source>
</evidence>
<proteinExistence type="predicted"/>
<accession>A0ABR7YDR7</accession>
<dbReference type="EMBL" id="JACOIJ010000011">
    <property type="protein sequence ID" value="MBD1429459.1"/>
    <property type="molecule type" value="Genomic_DNA"/>
</dbReference>